<name>A0A9D2J3R1_9MICO</name>
<evidence type="ECO:0000256" key="2">
    <source>
        <dbReference type="SAM" id="Phobius"/>
    </source>
</evidence>
<comment type="caution">
    <text evidence="3">The sequence shown here is derived from an EMBL/GenBank/DDBJ whole genome shotgun (WGS) entry which is preliminary data.</text>
</comment>
<sequence>MFGRKKETAEPAEVAEPIPTGKGRPTPKRKDSEARNKRPLVPTDRAAARRAQREKMARARAKMDEAMVTGNDQYLPAQHRGRARRFLRDYVDARWSIGEAFMPLAVLIVLILLLASFLPIPVVVATGAFYGLYIVMFIALIDAVLLGYRVRRKAVEKFGEGARKGAVMYVAMRVFQIRRTRLPKPQVKRGEFPS</sequence>
<evidence type="ECO:0000313" key="3">
    <source>
        <dbReference type="EMBL" id="HIZ35408.1"/>
    </source>
</evidence>
<dbReference type="Proteomes" id="UP000824037">
    <property type="component" value="Unassembled WGS sequence"/>
</dbReference>
<keyword evidence="2" id="KW-1133">Transmembrane helix</keyword>
<feature type="transmembrane region" description="Helical" evidence="2">
    <location>
        <begin position="130"/>
        <end position="148"/>
    </location>
</feature>
<reference evidence="3" key="2">
    <citation type="submission" date="2021-04" db="EMBL/GenBank/DDBJ databases">
        <authorList>
            <person name="Gilroy R."/>
        </authorList>
    </citation>
    <scope>NUCLEOTIDE SEQUENCE</scope>
    <source>
        <strain evidence="3">ChiGjej4B4-7305</strain>
    </source>
</reference>
<protein>
    <submittedName>
        <fullName evidence="3">DUF3043 domain-containing protein</fullName>
    </submittedName>
</protein>
<evidence type="ECO:0000313" key="4">
    <source>
        <dbReference type="Proteomes" id="UP000824037"/>
    </source>
</evidence>
<organism evidence="3 4">
    <name type="scientific">Candidatus Ruania gallistercoris</name>
    <dbReference type="NCBI Taxonomy" id="2838746"/>
    <lineage>
        <taxon>Bacteria</taxon>
        <taxon>Bacillati</taxon>
        <taxon>Actinomycetota</taxon>
        <taxon>Actinomycetes</taxon>
        <taxon>Micrococcales</taxon>
        <taxon>Ruaniaceae</taxon>
        <taxon>Ruania</taxon>
    </lineage>
</organism>
<proteinExistence type="predicted"/>
<dbReference type="Pfam" id="PF11241">
    <property type="entry name" value="DUF3043"/>
    <property type="match status" value="1"/>
</dbReference>
<dbReference type="EMBL" id="DXBY01000109">
    <property type="protein sequence ID" value="HIZ35408.1"/>
    <property type="molecule type" value="Genomic_DNA"/>
</dbReference>
<keyword evidence="2" id="KW-0472">Membrane</keyword>
<reference evidence="3" key="1">
    <citation type="journal article" date="2021" name="PeerJ">
        <title>Extensive microbial diversity within the chicken gut microbiome revealed by metagenomics and culture.</title>
        <authorList>
            <person name="Gilroy R."/>
            <person name="Ravi A."/>
            <person name="Getino M."/>
            <person name="Pursley I."/>
            <person name="Horton D.L."/>
            <person name="Alikhan N.F."/>
            <person name="Baker D."/>
            <person name="Gharbi K."/>
            <person name="Hall N."/>
            <person name="Watson M."/>
            <person name="Adriaenssens E.M."/>
            <person name="Foster-Nyarko E."/>
            <person name="Jarju S."/>
            <person name="Secka A."/>
            <person name="Antonio M."/>
            <person name="Oren A."/>
            <person name="Chaudhuri R.R."/>
            <person name="La Ragione R."/>
            <person name="Hildebrand F."/>
            <person name="Pallen M.J."/>
        </authorList>
    </citation>
    <scope>NUCLEOTIDE SEQUENCE</scope>
    <source>
        <strain evidence="3">ChiGjej4B4-7305</strain>
    </source>
</reference>
<evidence type="ECO:0000256" key="1">
    <source>
        <dbReference type="SAM" id="MobiDB-lite"/>
    </source>
</evidence>
<dbReference type="AlphaFoldDB" id="A0A9D2J3R1"/>
<keyword evidence="2" id="KW-0812">Transmembrane</keyword>
<feature type="region of interest" description="Disordered" evidence="1">
    <location>
        <begin position="1"/>
        <end position="49"/>
    </location>
</feature>
<feature type="transmembrane region" description="Helical" evidence="2">
    <location>
        <begin position="104"/>
        <end position="124"/>
    </location>
</feature>
<dbReference type="InterPro" id="IPR021403">
    <property type="entry name" value="DUF3043"/>
</dbReference>
<gene>
    <name evidence="3" type="ORF">H9815_06495</name>
</gene>
<accession>A0A9D2J3R1</accession>